<name>A0A2A4YK42_UNCAE</name>
<evidence type="ECO:0000313" key="1">
    <source>
        <dbReference type="EMBL" id="PCI94707.1"/>
    </source>
</evidence>
<reference evidence="2" key="1">
    <citation type="submission" date="2017-08" db="EMBL/GenBank/DDBJ databases">
        <title>A dynamic microbial community with high functional redundancy inhabits the cold, oxic subseafloor aquifer.</title>
        <authorList>
            <person name="Tully B.J."/>
            <person name="Wheat C.G."/>
            <person name="Glazer B.T."/>
            <person name="Huber J.A."/>
        </authorList>
    </citation>
    <scope>NUCLEOTIDE SEQUENCE [LARGE SCALE GENOMIC DNA]</scope>
</reference>
<organism evidence="1 2">
    <name type="scientific">Aerophobetes bacterium</name>
    <dbReference type="NCBI Taxonomy" id="2030807"/>
    <lineage>
        <taxon>Bacteria</taxon>
        <taxon>Candidatus Aerophobota</taxon>
    </lineage>
</organism>
<evidence type="ECO:0000313" key="2">
    <source>
        <dbReference type="Proteomes" id="UP000217838"/>
    </source>
</evidence>
<dbReference type="Proteomes" id="UP000217838">
    <property type="component" value="Unassembled WGS sequence"/>
</dbReference>
<comment type="caution">
    <text evidence="1">The sequence shown here is derived from an EMBL/GenBank/DDBJ whole genome shotgun (WGS) entry which is preliminary data.</text>
</comment>
<protein>
    <submittedName>
        <fullName evidence="1">Uncharacterized protein</fullName>
    </submittedName>
</protein>
<dbReference type="AlphaFoldDB" id="A0A2A4YK42"/>
<dbReference type="EMBL" id="NVUU01000034">
    <property type="protein sequence ID" value="PCI94707.1"/>
    <property type="molecule type" value="Genomic_DNA"/>
</dbReference>
<sequence length="122" mass="12446">MASGIPQQTAVRAAQALQTHAVATAKVAGQWGSKAITILTDLVKSGSAHLMTALKGFIAFSGKAGNVALDYLKSSASQMASFCSRNSREITLLGVGAVSALLVSYAASRFIASTASTEQAIV</sequence>
<proteinExistence type="predicted"/>
<gene>
    <name evidence="1" type="ORF">COB11_03475</name>
</gene>
<accession>A0A2A4YK42</accession>